<dbReference type="HOGENOM" id="CLU_049581_1_0_5"/>
<dbReference type="InterPro" id="IPR046977">
    <property type="entry name" value="RsmC/RlmG"/>
</dbReference>
<evidence type="ECO:0000313" key="6">
    <source>
        <dbReference type="Proteomes" id="UP000030021"/>
    </source>
</evidence>
<comment type="caution">
    <text evidence="5">The sequence shown here is derived from an EMBL/GenBank/DDBJ whole genome shotgun (WGS) entry which is preliminary data.</text>
</comment>
<evidence type="ECO:0000256" key="1">
    <source>
        <dbReference type="ARBA" id="ARBA00022603"/>
    </source>
</evidence>
<dbReference type="PANTHER" id="PTHR47816:SF4">
    <property type="entry name" value="RIBOSOMAL RNA SMALL SUBUNIT METHYLTRANSFERASE C"/>
    <property type="match status" value="1"/>
</dbReference>
<reference evidence="5 6" key="1">
    <citation type="submission" date="2013-01" db="EMBL/GenBank/DDBJ databases">
        <authorList>
            <person name="Fiebig A."/>
            <person name="Goeker M."/>
            <person name="Klenk H.-P.P."/>
        </authorList>
    </citation>
    <scope>NUCLEOTIDE SEQUENCE [LARGE SCALE GENOMIC DNA]</scope>
    <source>
        <strain evidence="5 6">DSM 17069</strain>
    </source>
</reference>
<accession>A0A0A0HHX6</accession>
<evidence type="ECO:0000259" key="4">
    <source>
        <dbReference type="Pfam" id="PF05175"/>
    </source>
</evidence>
<dbReference type="CDD" id="cd02440">
    <property type="entry name" value="AdoMet_MTases"/>
    <property type="match status" value="1"/>
</dbReference>
<dbReference type="eggNOG" id="COG2813">
    <property type="taxonomic scope" value="Bacteria"/>
</dbReference>
<dbReference type="RefSeq" id="WP_037274338.1">
    <property type="nucleotide sequence ID" value="NZ_KN293981.1"/>
</dbReference>
<dbReference type="EMBL" id="AONH01000014">
    <property type="protein sequence ID" value="KGM87357.1"/>
    <property type="molecule type" value="Genomic_DNA"/>
</dbReference>
<keyword evidence="3" id="KW-0949">S-adenosyl-L-methionine</keyword>
<sequence>MALATRLTLALADGVATLPEAGRIAVLTPRAGADLSALPKERVQVITALKPDHDHFASLGYDCAIATEGRYGAAILCLPRAKARARALLAEAAAVTDGPIIVDGLKTDGIESLLRDCRRRVTVSAPLSKAHGKIFSFAAGPEFADWTATASQPIADGFVTAPGVFSADAIDPASRFLAESLPQALGAHVVDLGAGWGYLSARALERASIARLDLVEADHAALDCARKNVTDSRAQFYWADATVWQPDARADSVIMNPPFHENRSADPDMGRAFIRAAAGMLKPSGSLWMVANRHLPYETTLAQAFSSVIEVTGDTRFKILHASRPMRQGR</sequence>
<keyword evidence="1 5" id="KW-0489">Methyltransferase</keyword>
<dbReference type="GO" id="GO:0052914">
    <property type="term" value="F:16S rRNA (guanine(1207)-N(2))-methyltransferase activity"/>
    <property type="evidence" value="ECO:0007669"/>
    <property type="project" value="UniProtKB-EC"/>
</dbReference>
<proteinExistence type="predicted"/>
<organism evidence="5 6">
    <name type="scientific">Roseovarius mucosus DSM 17069</name>
    <dbReference type="NCBI Taxonomy" id="1288298"/>
    <lineage>
        <taxon>Bacteria</taxon>
        <taxon>Pseudomonadati</taxon>
        <taxon>Pseudomonadota</taxon>
        <taxon>Alphaproteobacteria</taxon>
        <taxon>Rhodobacterales</taxon>
        <taxon>Roseobacteraceae</taxon>
        <taxon>Roseovarius</taxon>
    </lineage>
</organism>
<keyword evidence="2 5" id="KW-0808">Transferase</keyword>
<dbReference type="OrthoDB" id="9816072at2"/>
<protein>
    <submittedName>
        <fullName evidence="5">16S rRNA m(2)G 1207 methyltransferase</fullName>
        <ecNumber evidence="5">2.1.1.171</ecNumber>
        <ecNumber evidence="5">2.1.1.172</ecNumber>
    </submittedName>
</protein>
<dbReference type="Proteomes" id="UP000030021">
    <property type="component" value="Unassembled WGS sequence"/>
</dbReference>
<name>A0A0A0HHX6_9RHOB</name>
<dbReference type="Pfam" id="PF05175">
    <property type="entry name" value="MTS"/>
    <property type="match status" value="1"/>
</dbReference>
<dbReference type="InterPro" id="IPR007848">
    <property type="entry name" value="Small_mtfrase_dom"/>
</dbReference>
<dbReference type="AlphaFoldDB" id="A0A0A0HHX6"/>
<dbReference type="PATRIC" id="fig|1288298.3.peg.2687"/>
<dbReference type="InterPro" id="IPR029063">
    <property type="entry name" value="SAM-dependent_MTases_sf"/>
</dbReference>
<dbReference type="GO" id="GO:0052913">
    <property type="term" value="F:16S rRNA (guanine(966)-N(2))-methyltransferase activity"/>
    <property type="evidence" value="ECO:0007669"/>
    <property type="project" value="UniProtKB-EC"/>
</dbReference>
<dbReference type="Gene3D" id="3.40.50.150">
    <property type="entry name" value="Vaccinia Virus protein VP39"/>
    <property type="match status" value="2"/>
</dbReference>
<dbReference type="STRING" id="215743.ROSMUCSMR3_02596"/>
<dbReference type="PANTHER" id="PTHR47816">
    <property type="entry name" value="RIBOSOMAL RNA SMALL SUBUNIT METHYLTRANSFERASE C"/>
    <property type="match status" value="1"/>
</dbReference>
<evidence type="ECO:0000256" key="2">
    <source>
        <dbReference type="ARBA" id="ARBA00022679"/>
    </source>
</evidence>
<dbReference type="SUPFAM" id="SSF53335">
    <property type="entry name" value="S-adenosyl-L-methionine-dependent methyltransferases"/>
    <property type="match status" value="1"/>
</dbReference>
<evidence type="ECO:0000256" key="3">
    <source>
        <dbReference type="ARBA" id="ARBA00022691"/>
    </source>
</evidence>
<evidence type="ECO:0000313" key="5">
    <source>
        <dbReference type="EMBL" id="KGM87357.1"/>
    </source>
</evidence>
<dbReference type="EC" id="2.1.1.171" evidence="5"/>
<gene>
    <name evidence="5" type="ORF">rosmuc_02671</name>
</gene>
<dbReference type="EC" id="2.1.1.172" evidence="5"/>
<feature type="domain" description="Methyltransferase small" evidence="4">
    <location>
        <begin position="158"/>
        <end position="320"/>
    </location>
</feature>